<accession>A0ABU0DSB5</accession>
<reference evidence="1 2" key="1">
    <citation type="submission" date="2023-07" db="EMBL/GenBank/DDBJ databases">
        <title>Genomic Encyclopedia of Type Strains, Phase IV (KMG-IV): sequencing the most valuable type-strain genomes for metagenomic binning, comparative biology and taxonomic classification.</title>
        <authorList>
            <person name="Goeker M."/>
        </authorList>
    </citation>
    <scope>NUCLEOTIDE SEQUENCE [LARGE SCALE GENOMIC DNA]</scope>
    <source>
        <strain evidence="1 2">DSM 15448</strain>
    </source>
</reference>
<dbReference type="Pfam" id="PF19754">
    <property type="entry name" value="DUF6241"/>
    <property type="match status" value="1"/>
</dbReference>
<comment type="caution">
    <text evidence="1">The sequence shown here is derived from an EMBL/GenBank/DDBJ whole genome shotgun (WGS) entry which is preliminary data.</text>
</comment>
<sequence>MSHQKIEADIKRGFYLITDERIQWLIEGVEQARGEMPGGEVYLDILNRWSQGDFSRADEDHNVIWNMQNGEIGEATGILSEEEERSYIEANLSQDETAYEEYRDVYLD</sequence>
<gene>
    <name evidence="1" type="ORF">J2R98_001143</name>
</gene>
<organism evidence="1 2">
    <name type="scientific">Alkalibacillus filiformis</name>
    <dbReference type="NCBI Taxonomy" id="200990"/>
    <lineage>
        <taxon>Bacteria</taxon>
        <taxon>Bacillati</taxon>
        <taxon>Bacillota</taxon>
        <taxon>Bacilli</taxon>
        <taxon>Bacillales</taxon>
        <taxon>Bacillaceae</taxon>
        <taxon>Alkalibacillus</taxon>
    </lineage>
</organism>
<dbReference type="EMBL" id="JAUSUP010000002">
    <property type="protein sequence ID" value="MDQ0351329.1"/>
    <property type="molecule type" value="Genomic_DNA"/>
</dbReference>
<protein>
    <submittedName>
        <fullName evidence="1">Uncharacterized protein</fullName>
    </submittedName>
</protein>
<dbReference type="InterPro" id="IPR046208">
    <property type="entry name" value="DUF6241"/>
</dbReference>
<evidence type="ECO:0000313" key="2">
    <source>
        <dbReference type="Proteomes" id="UP001236723"/>
    </source>
</evidence>
<evidence type="ECO:0000313" key="1">
    <source>
        <dbReference type="EMBL" id="MDQ0351329.1"/>
    </source>
</evidence>
<dbReference type="RefSeq" id="WP_307066978.1">
    <property type="nucleotide sequence ID" value="NZ_JAUSUP010000002.1"/>
</dbReference>
<dbReference type="Proteomes" id="UP001236723">
    <property type="component" value="Unassembled WGS sequence"/>
</dbReference>
<proteinExistence type="predicted"/>
<keyword evidence="2" id="KW-1185">Reference proteome</keyword>
<name>A0ABU0DSB5_9BACI</name>